<protein>
    <submittedName>
        <fullName evidence="1">Uncharacterized protein</fullName>
    </submittedName>
</protein>
<evidence type="ECO:0000313" key="1">
    <source>
        <dbReference type="EMBL" id="KAH0558269.1"/>
    </source>
</evidence>
<name>A0AAV7IEB2_COTGL</name>
<dbReference type="Proteomes" id="UP000826195">
    <property type="component" value="Unassembled WGS sequence"/>
</dbReference>
<gene>
    <name evidence="1" type="ORF">KQX54_015331</name>
</gene>
<reference evidence="1 2" key="1">
    <citation type="journal article" date="2021" name="J. Hered.">
        <title>A chromosome-level genome assembly of the parasitoid wasp, Cotesia glomerata (Hymenoptera: Braconidae).</title>
        <authorList>
            <person name="Pinto B.J."/>
            <person name="Weis J.J."/>
            <person name="Gamble T."/>
            <person name="Ode P.J."/>
            <person name="Paul R."/>
            <person name="Zaspel J.M."/>
        </authorList>
    </citation>
    <scope>NUCLEOTIDE SEQUENCE [LARGE SCALE GENOMIC DNA]</scope>
    <source>
        <strain evidence="1">CgM1</strain>
    </source>
</reference>
<dbReference type="EMBL" id="JAHXZJ010000747">
    <property type="protein sequence ID" value="KAH0558269.1"/>
    <property type="molecule type" value="Genomic_DNA"/>
</dbReference>
<keyword evidence="2" id="KW-1185">Reference proteome</keyword>
<sequence length="67" mass="7491">MSKIPRSLTTRIEIICVALNEMDLRGSDGTRIVSPAVFITQTTPTSRPYRLIDGNFLPDVHQHGLCH</sequence>
<comment type="caution">
    <text evidence="1">The sequence shown here is derived from an EMBL/GenBank/DDBJ whole genome shotgun (WGS) entry which is preliminary data.</text>
</comment>
<evidence type="ECO:0000313" key="2">
    <source>
        <dbReference type="Proteomes" id="UP000826195"/>
    </source>
</evidence>
<proteinExistence type="predicted"/>
<accession>A0AAV7IEB2</accession>
<dbReference type="AlphaFoldDB" id="A0AAV7IEB2"/>
<organism evidence="1 2">
    <name type="scientific">Cotesia glomerata</name>
    <name type="common">Lepidopteran parasitic wasp</name>
    <name type="synonym">Apanteles glomeratus</name>
    <dbReference type="NCBI Taxonomy" id="32391"/>
    <lineage>
        <taxon>Eukaryota</taxon>
        <taxon>Metazoa</taxon>
        <taxon>Ecdysozoa</taxon>
        <taxon>Arthropoda</taxon>
        <taxon>Hexapoda</taxon>
        <taxon>Insecta</taxon>
        <taxon>Pterygota</taxon>
        <taxon>Neoptera</taxon>
        <taxon>Endopterygota</taxon>
        <taxon>Hymenoptera</taxon>
        <taxon>Apocrita</taxon>
        <taxon>Ichneumonoidea</taxon>
        <taxon>Braconidae</taxon>
        <taxon>Microgastrinae</taxon>
        <taxon>Cotesia</taxon>
    </lineage>
</organism>